<keyword evidence="2" id="KW-0547">Nucleotide-binding</keyword>
<proteinExistence type="predicted"/>
<dbReference type="Pfam" id="PF00005">
    <property type="entry name" value="ABC_tran"/>
    <property type="match status" value="1"/>
</dbReference>
<keyword evidence="6" id="KW-1185">Reference proteome</keyword>
<keyword evidence="3 5" id="KW-0067">ATP-binding</keyword>
<dbReference type="PROSITE" id="PS00211">
    <property type="entry name" value="ABC_TRANSPORTER_1"/>
    <property type="match status" value="1"/>
</dbReference>
<dbReference type="PROSITE" id="PS50893">
    <property type="entry name" value="ABC_TRANSPORTER_2"/>
    <property type="match status" value="1"/>
</dbReference>
<dbReference type="InterPro" id="IPR003439">
    <property type="entry name" value="ABC_transporter-like_ATP-bd"/>
</dbReference>
<reference evidence="5" key="1">
    <citation type="submission" date="2022-06" db="EMBL/GenBank/DDBJ databases">
        <title>Alkalimarinus sp. nov., isolated from gut of a Alitta virens.</title>
        <authorList>
            <person name="Yang A.I."/>
            <person name="Shin N.-R."/>
        </authorList>
    </citation>
    <scope>NUCLEOTIDE SEQUENCE</scope>
    <source>
        <strain evidence="5">A2M4</strain>
    </source>
</reference>
<keyword evidence="1" id="KW-0813">Transport</keyword>
<evidence type="ECO:0000256" key="1">
    <source>
        <dbReference type="ARBA" id="ARBA00022448"/>
    </source>
</evidence>
<dbReference type="InterPro" id="IPR050153">
    <property type="entry name" value="Metal_Ion_Import_ABC"/>
</dbReference>
<evidence type="ECO:0000313" key="5">
    <source>
        <dbReference type="EMBL" id="UZE97080.1"/>
    </source>
</evidence>
<gene>
    <name evidence="5" type="ORF">NKI27_04840</name>
</gene>
<dbReference type="RefSeq" id="WP_265048561.1">
    <property type="nucleotide sequence ID" value="NZ_CP100390.1"/>
</dbReference>
<protein>
    <submittedName>
        <fullName evidence="5">ATP-binding cassette domain-containing protein</fullName>
    </submittedName>
</protein>
<dbReference type="EMBL" id="CP100390">
    <property type="protein sequence ID" value="UZE97080.1"/>
    <property type="molecule type" value="Genomic_DNA"/>
</dbReference>
<feature type="domain" description="ABC transporter" evidence="4">
    <location>
        <begin position="12"/>
        <end position="237"/>
    </location>
</feature>
<dbReference type="Gene3D" id="3.40.50.300">
    <property type="entry name" value="P-loop containing nucleotide triphosphate hydrolases"/>
    <property type="match status" value="1"/>
</dbReference>
<dbReference type="InterPro" id="IPR027417">
    <property type="entry name" value="P-loop_NTPase"/>
</dbReference>
<name>A0ABY6N4Z4_9ALTE</name>
<dbReference type="Proteomes" id="UP001163739">
    <property type="component" value="Chromosome"/>
</dbReference>
<evidence type="ECO:0000256" key="3">
    <source>
        <dbReference type="ARBA" id="ARBA00022840"/>
    </source>
</evidence>
<dbReference type="PANTHER" id="PTHR42734">
    <property type="entry name" value="METAL TRANSPORT SYSTEM ATP-BINDING PROTEIN TM_0124-RELATED"/>
    <property type="match status" value="1"/>
</dbReference>
<dbReference type="SUPFAM" id="SSF52540">
    <property type="entry name" value="P-loop containing nucleoside triphosphate hydrolases"/>
    <property type="match status" value="1"/>
</dbReference>
<sequence>MMNNHALDGPCIRLDQAGVRVDSTQLVAPVSTQLESGQWHAILGPNGGGKSTLLKMLMGLMPHHGLVNIDWPQGEKGQIGYMPQMLPFDRSVPISVLDYVLMSVSTKPLWFARRLTPEVKVVMEKLRLSHMLNRKIGALSGGERQRLLLASALLQSPSLLVLDEPLSGLDQAGQKEILGLFSAFNKRGGTIVMVEHDWQVVIDYCHQAYWVEGELKAKGAPAEVLECFSPVLRKWSDNNRTVA</sequence>
<dbReference type="InterPro" id="IPR017871">
    <property type="entry name" value="ABC_transporter-like_CS"/>
</dbReference>
<evidence type="ECO:0000313" key="6">
    <source>
        <dbReference type="Proteomes" id="UP001163739"/>
    </source>
</evidence>
<dbReference type="GO" id="GO:0005524">
    <property type="term" value="F:ATP binding"/>
    <property type="evidence" value="ECO:0007669"/>
    <property type="project" value="UniProtKB-KW"/>
</dbReference>
<organism evidence="5 6">
    <name type="scientific">Alkalimarinus alittae</name>
    <dbReference type="NCBI Taxonomy" id="2961619"/>
    <lineage>
        <taxon>Bacteria</taxon>
        <taxon>Pseudomonadati</taxon>
        <taxon>Pseudomonadota</taxon>
        <taxon>Gammaproteobacteria</taxon>
        <taxon>Alteromonadales</taxon>
        <taxon>Alteromonadaceae</taxon>
        <taxon>Alkalimarinus</taxon>
    </lineage>
</organism>
<dbReference type="PANTHER" id="PTHR42734:SF7">
    <property type="entry name" value="ATP-BINDING COMPONENT OF ABC TRANSPORTER-RELATED"/>
    <property type="match status" value="1"/>
</dbReference>
<accession>A0ABY6N4Z4</accession>
<evidence type="ECO:0000256" key="2">
    <source>
        <dbReference type="ARBA" id="ARBA00022741"/>
    </source>
</evidence>
<evidence type="ECO:0000259" key="4">
    <source>
        <dbReference type="PROSITE" id="PS50893"/>
    </source>
</evidence>